<sequence>MELRGGRPPYQPGTGCIYLLFLLPLFIATHTEGGATVAQHGGPRTVTTAVGQTAYLHCRVSDLGDNEKVSWIRQRDLHVMSSGRVVFASDQRFQVIHPEKSDNWTLQIKFAQLRDAGVYECQVNTEPKTSVSYLLRVSEARAVLEGPEYVKAGSSINLTCYINQPHLQGLVYWYHEHEMLQYDGTASITTRGDESGVTSSLSPASLYVTLVQGEQPAAVQTGVAHRPLAALSAPLLLGALQILAAARVR</sequence>
<dbReference type="CDD" id="cd00099">
    <property type="entry name" value="IgV"/>
    <property type="match status" value="1"/>
</dbReference>
<dbReference type="PROSITE" id="PS50835">
    <property type="entry name" value="IG_LIKE"/>
    <property type="match status" value="1"/>
</dbReference>
<evidence type="ECO:0000313" key="4">
    <source>
        <dbReference type="Proteomes" id="UP001487740"/>
    </source>
</evidence>
<dbReference type="InterPro" id="IPR037448">
    <property type="entry name" value="Zig-8"/>
</dbReference>
<dbReference type="AlphaFoldDB" id="A0AAW0SLR5"/>
<dbReference type="InterPro" id="IPR013783">
    <property type="entry name" value="Ig-like_fold"/>
</dbReference>
<evidence type="ECO:0000313" key="3">
    <source>
        <dbReference type="EMBL" id="KAK8376354.1"/>
    </source>
</evidence>
<dbReference type="Gene3D" id="2.60.40.10">
    <property type="entry name" value="Immunoglobulins"/>
    <property type="match status" value="1"/>
</dbReference>
<dbReference type="SMART" id="SM00408">
    <property type="entry name" value="IGc2"/>
    <property type="match status" value="1"/>
</dbReference>
<feature type="domain" description="Ig-like" evidence="2">
    <location>
        <begin position="24"/>
        <end position="132"/>
    </location>
</feature>
<keyword evidence="1" id="KW-0732">Signal</keyword>
<proteinExistence type="predicted"/>
<dbReference type="InterPro" id="IPR013106">
    <property type="entry name" value="Ig_V-set"/>
</dbReference>
<accession>A0AAW0SLR5</accession>
<dbReference type="Proteomes" id="UP001487740">
    <property type="component" value="Unassembled WGS sequence"/>
</dbReference>
<reference evidence="3 4" key="1">
    <citation type="submission" date="2023-03" db="EMBL/GenBank/DDBJ databases">
        <title>High-quality genome of Scylla paramamosain provides insights in environmental adaptation.</title>
        <authorList>
            <person name="Zhang L."/>
        </authorList>
    </citation>
    <scope>NUCLEOTIDE SEQUENCE [LARGE SCALE GENOMIC DNA]</scope>
    <source>
        <strain evidence="3">LZ_2023a</strain>
        <tissue evidence="3">Muscle</tissue>
    </source>
</reference>
<dbReference type="EMBL" id="JARAKH010000048">
    <property type="protein sequence ID" value="KAK8376354.1"/>
    <property type="molecule type" value="Genomic_DNA"/>
</dbReference>
<dbReference type="PANTHER" id="PTHR23279">
    <property type="entry name" value="DEFECTIVE PROBOSCIS EXTENSION RESPONSE DPR -RELATED"/>
    <property type="match status" value="1"/>
</dbReference>
<name>A0AAW0SLR5_SCYPA</name>
<dbReference type="InterPro" id="IPR036179">
    <property type="entry name" value="Ig-like_dom_sf"/>
</dbReference>
<protein>
    <recommendedName>
        <fullName evidence="2">Ig-like domain-containing protein</fullName>
    </recommendedName>
</protein>
<keyword evidence="4" id="KW-1185">Reference proteome</keyword>
<evidence type="ECO:0000256" key="1">
    <source>
        <dbReference type="SAM" id="SignalP"/>
    </source>
</evidence>
<dbReference type="PANTHER" id="PTHR23279:SF4">
    <property type="entry name" value="DEFECTIVE PROBOSCIS EXTENSION RESPONSE 2, ISOFORM F-RELATED"/>
    <property type="match status" value="1"/>
</dbReference>
<dbReference type="FunFam" id="2.60.40.10:FF:000129">
    <property type="entry name" value="CLUMA_CG018772, isoform A"/>
    <property type="match status" value="1"/>
</dbReference>
<dbReference type="GO" id="GO:0050808">
    <property type="term" value="P:synapse organization"/>
    <property type="evidence" value="ECO:0007669"/>
    <property type="project" value="TreeGrafter"/>
</dbReference>
<dbReference type="SMART" id="SM00409">
    <property type="entry name" value="IG"/>
    <property type="match status" value="1"/>
</dbReference>
<dbReference type="InterPro" id="IPR007110">
    <property type="entry name" value="Ig-like_dom"/>
</dbReference>
<dbReference type="InterPro" id="IPR003598">
    <property type="entry name" value="Ig_sub2"/>
</dbReference>
<comment type="caution">
    <text evidence="3">The sequence shown here is derived from an EMBL/GenBank/DDBJ whole genome shotgun (WGS) entry which is preliminary data.</text>
</comment>
<dbReference type="SUPFAM" id="SSF48726">
    <property type="entry name" value="Immunoglobulin"/>
    <property type="match status" value="2"/>
</dbReference>
<dbReference type="Pfam" id="PF07686">
    <property type="entry name" value="V-set"/>
    <property type="match status" value="1"/>
</dbReference>
<dbReference type="InterPro" id="IPR003599">
    <property type="entry name" value="Ig_sub"/>
</dbReference>
<organism evidence="3 4">
    <name type="scientific">Scylla paramamosain</name>
    <name type="common">Mud crab</name>
    <dbReference type="NCBI Taxonomy" id="85552"/>
    <lineage>
        <taxon>Eukaryota</taxon>
        <taxon>Metazoa</taxon>
        <taxon>Ecdysozoa</taxon>
        <taxon>Arthropoda</taxon>
        <taxon>Crustacea</taxon>
        <taxon>Multicrustacea</taxon>
        <taxon>Malacostraca</taxon>
        <taxon>Eumalacostraca</taxon>
        <taxon>Eucarida</taxon>
        <taxon>Decapoda</taxon>
        <taxon>Pleocyemata</taxon>
        <taxon>Brachyura</taxon>
        <taxon>Eubrachyura</taxon>
        <taxon>Portunoidea</taxon>
        <taxon>Portunidae</taxon>
        <taxon>Portuninae</taxon>
        <taxon>Scylla</taxon>
    </lineage>
</organism>
<evidence type="ECO:0000259" key="2">
    <source>
        <dbReference type="PROSITE" id="PS50835"/>
    </source>
</evidence>
<dbReference type="GO" id="GO:0032589">
    <property type="term" value="C:neuron projection membrane"/>
    <property type="evidence" value="ECO:0007669"/>
    <property type="project" value="TreeGrafter"/>
</dbReference>
<gene>
    <name evidence="3" type="ORF">O3P69_009778</name>
</gene>
<feature type="signal peptide" evidence="1">
    <location>
        <begin position="1"/>
        <end position="33"/>
    </location>
</feature>
<feature type="chain" id="PRO_5043631734" description="Ig-like domain-containing protein" evidence="1">
    <location>
        <begin position="34"/>
        <end position="249"/>
    </location>
</feature>